<reference evidence="3" key="1">
    <citation type="submission" date="2021-01" db="EMBL/GenBank/DDBJ databases">
        <authorList>
            <person name="Li R."/>
            <person name="Bekaert M."/>
        </authorList>
    </citation>
    <scope>NUCLEOTIDE SEQUENCE</scope>
    <source>
        <strain evidence="3">Farmed</strain>
    </source>
</reference>
<dbReference type="InterPro" id="IPR041588">
    <property type="entry name" value="Integrase_H2C2"/>
</dbReference>
<feature type="region of interest" description="Disordered" evidence="1">
    <location>
        <begin position="58"/>
        <end position="91"/>
    </location>
</feature>
<dbReference type="EMBL" id="CAHIKZ030000978">
    <property type="protein sequence ID" value="CAE1247686.1"/>
    <property type="molecule type" value="Genomic_DNA"/>
</dbReference>
<keyword evidence="4" id="KW-1185">Reference proteome</keyword>
<dbReference type="Proteomes" id="UP000597762">
    <property type="component" value="Unassembled WGS sequence"/>
</dbReference>
<evidence type="ECO:0000313" key="4">
    <source>
        <dbReference type="Proteomes" id="UP000597762"/>
    </source>
</evidence>
<accession>A0A812C0X9</accession>
<feature type="domain" description="Integrase zinc-binding" evidence="2">
    <location>
        <begin position="110"/>
        <end position="158"/>
    </location>
</feature>
<comment type="caution">
    <text evidence="3">The sequence shown here is derived from an EMBL/GenBank/DDBJ whole genome shotgun (WGS) entry which is preliminary data.</text>
</comment>
<dbReference type="Pfam" id="PF17921">
    <property type="entry name" value="Integrase_H2C2"/>
    <property type="match status" value="1"/>
</dbReference>
<evidence type="ECO:0000313" key="3">
    <source>
        <dbReference type="EMBL" id="CAE1247686.1"/>
    </source>
</evidence>
<dbReference type="AlphaFoldDB" id="A0A812C0X9"/>
<dbReference type="OrthoDB" id="413122at2759"/>
<dbReference type="Gene3D" id="1.10.340.70">
    <property type="match status" value="1"/>
</dbReference>
<sequence length="206" mass="23887">MPNLIQKLRVNRSTLWRRQLKEKDPEKYRRYLEQQRVRSQVARNRLKLAISMVKSSPMKMLKTDRHKKQISERNTSGVRGPQLANLPNNDFSSEKADEPKIVLDKLPHQIKIFKMFHILSSGVHLKHAQTLAQISVQYYWPTMREDVRKWVSDCKVCENQPTHTKKIIALQSDSSASWQPTSLSDLDGNSGSWSKRNYQNSVAGSC</sequence>
<proteinExistence type="predicted"/>
<name>A0A812C0X9_ACAPH</name>
<evidence type="ECO:0000256" key="1">
    <source>
        <dbReference type="SAM" id="MobiDB-lite"/>
    </source>
</evidence>
<gene>
    <name evidence="3" type="ORF">SPHA_25781</name>
</gene>
<evidence type="ECO:0000259" key="2">
    <source>
        <dbReference type="Pfam" id="PF17921"/>
    </source>
</evidence>
<protein>
    <recommendedName>
        <fullName evidence="2">Integrase zinc-binding domain-containing protein</fullName>
    </recommendedName>
</protein>
<organism evidence="3 4">
    <name type="scientific">Acanthosepion pharaonis</name>
    <name type="common">Pharaoh cuttlefish</name>
    <name type="synonym">Sepia pharaonis</name>
    <dbReference type="NCBI Taxonomy" id="158019"/>
    <lineage>
        <taxon>Eukaryota</taxon>
        <taxon>Metazoa</taxon>
        <taxon>Spiralia</taxon>
        <taxon>Lophotrochozoa</taxon>
        <taxon>Mollusca</taxon>
        <taxon>Cephalopoda</taxon>
        <taxon>Coleoidea</taxon>
        <taxon>Decapodiformes</taxon>
        <taxon>Sepiida</taxon>
        <taxon>Sepiina</taxon>
        <taxon>Sepiidae</taxon>
        <taxon>Acanthosepion</taxon>
    </lineage>
</organism>